<feature type="compositionally biased region" description="Polar residues" evidence="1">
    <location>
        <begin position="167"/>
        <end position="183"/>
    </location>
</feature>
<feature type="compositionally biased region" description="Polar residues" evidence="1">
    <location>
        <begin position="71"/>
        <end position="82"/>
    </location>
</feature>
<dbReference type="VEuPathDB" id="FungiDB:BD410DRAFT_564112"/>
<feature type="region of interest" description="Disordered" evidence="1">
    <location>
        <begin position="68"/>
        <end position="110"/>
    </location>
</feature>
<protein>
    <submittedName>
        <fullName evidence="2">Uncharacterized protein</fullName>
    </submittedName>
</protein>
<dbReference type="Proteomes" id="UP000294933">
    <property type="component" value="Unassembled WGS sequence"/>
</dbReference>
<proteinExistence type="predicted"/>
<dbReference type="EMBL" id="ML170162">
    <property type="protein sequence ID" value="TDL26059.1"/>
    <property type="molecule type" value="Genomic_DNA"/>
</dbReference>
<evidence type="ECO:0000313" key="2">
    <source>
        <dbReference type="EMBL" id="TDL26059.1"/>
    </source>
</evidence>
<keyword evidence="3" id="KW-1185">Reference proteome</keyword>
<feature type="compositionally biased region" description="Polar residues" evidence="1">
    <location>
        <begin position="1"/>
        <end position="11"/>
    </location>
</feature>
<feature type="compositionally biased region" description="Basic and acidic residues" evidence="1">
    <location>
        <begin position="83"/>
        <end position="101"/>
    </location>
</feature>
<dbReference type="AlphaFoldDB" id="A0A4Y7QGU1"/>
<sequence length="229" mass="24511">MNGLCSSSSTKDMGEDSASVDSSFTRSSVMSFASVLCTNATPKSPGSDMDLDEDPIYLDRRIEYHIPSPTLAHSPSNVANETTHSDTNQDHNGQCRRESHKAGSPLPGDGMVALSVRRPSNPSPTFTMSASFVNGITGISTESIGHGQQDVAESLSDLLNDTATITPIPSPSHNFSYDTTELPQNPDGEDNLASTDIPNEPPTFSNLFSSQSFLHTLFTSGLRLSYFST</sequence>
<reference evidence="2 3" key="1">
    <citation type="submission" date="2018-06" db="EMBL/GenBank/DDBJ databases">
        <title>A transcriptomic atlas of mushroom development highlights an independent origin of complex multicellularity.</title>
        <authorList>
            <consortium name="DOE Joint Genome Institute"/>
            <person name="Krizsan K."/>
            <person name="Almasi E."/>
            <person name="Merenyi Z."/>
            <person name="Sahu N."/>
            <person name="Viragh M."/>
            <person name="Koszo T."/>
            <person name="Mondo S."/>
            <person name="Kiss B."/>
            <person name="Balint B."/>
            <person name="Kues U."/>
            <person name="Barry K."/>
            <person name="Hegedus J.C."/>
            <person name="Henrissat B."/>
            <person name="Johnson J."/>
            <person name="Lipzen A."/>
            <person name="Ohm R."/>
            <person name="Nagy I."/>
            <person name="Pangilinan J."/>
            <person name="Yan J."/>
            <person name="Xiong Y."/>
            <person name="Grigoriev I.V."/>
            <person name="Hibbett D.S."/>
            <person name="Nagy L.G."/>
        </authorList>
    </citation>
    <scope>NUCLEOTIDE SEQUENCE [LARGE SCALE GENOMIC DNA]</scope>
    <source>
        <strain evidence="2 3">SZMC22713</strain>
    </source>
</reference>
<organism evidence="2 3">
    <name type="scientific">Rickenella mellea</name>
    <dbReference type="NCBI Taxonomy" id="50990"/>
    <lineage>
        <taxon>Eukaryota</taxon>
        <taxon>Fungi</taxon>
        <taxon>Dikarya</taxon>
        <taxon>Basidiomycota</taxon>
        <taxon>Agaricomycotina</taxon>
        <taxon>Agaricomycetes</taxon>
        <taxon>Hymenochaetales</taxon>
        <taxon>Rickenellaceae</taxon>
        <taxon>Rickenella</taxon>
    </lineage>
</organism>
<accession>A0A4Y7QGU1</accession>
<feature type="region of interest" description="Disordered" evidence="1">
    <location>
        <begin position="167"/>
        <end position="196"/>
    </location>
</feature>
<feature type="region of interest" description="Disordered" evidence="1">
    <location>
        <begin position="1"/>
        <end position="24"/>
    </location>
</feature>
<evidence type="ECO:0000256" key="1">
    <source>
        <dbReference type="SAM" id="MobiDB-lite"/>
    </source>
</evidence>
<gene>
    <name evidence="2" type="ORF">BD410DRAFT_564112</name>
</gene>
<name>A0A4Y7QGU1_9AGAM</name>
<evidence type="ECO:0000313" key="3">
    <source>
        <dbReference type="Proteomes" id="UP000294933"/>
    </source>
</evidence>